<evidence type="ECO:0000256" key="1">
    <source>
        <dbReference type="SAM" id="Phobius"/>
    </source>
</evidence>
<keyword evidence="3" id="KW-1185">Reference proteome</keyword>
<evidence type="ECO:0000313" key="2">
    <source>
        <dbReference type="EMBL" id="SCU81538.1"/>
    </source>
</evidence>
<accession>A0A1G4IWW7</accession>
<feature type="transmembrane region" description="Helical" evidence="1">
    <location>
        <begin position="63"/>
        <end position="80"/>
    </location>
</feature>
<proteinExistence type="predicted"/>
<keyword evidence="1" id="KW-0812">Transmembrane</keyword>
<name>A0A1G4IWW7_9SACH</name>
<organism evidence="2 3">
    <name type="scientific">Lachancea nothofagi CBS 11611</name>
    <dbReference type="NCBI Taxonomy" id="1266666"/>
    <lineage>
        <taxon>Eukaryota</taxon>
        <taxon>Fungi</taxon>
        <taxon>Dikarya</taxon>
        <taxon>Ascomycota</taxon>
        <taxon>Saccharomycotina</taxon>
        <taxon>Saccharomycetes</taxon>
        <taxon>Saccharomycetales</taxon>
        <taxon>Saccharomycetaceae</taxon>
        <taxon>Lachancea</taxon>
    </lineage>
</organism>
<dbReference type="InterPro" id="IPR024316">
    <property type="entry name" value="APQ12"/>
</dbReference>
<reference evidence="3" key="1">
    <citation type="submission" date="2016-03" db="EMBL/GenBank/DDBJ databases">
        <authorList>
            <person name="Devillers Hugo."/>
        </authorList>
    </citation>
    <scope>NUCLEOTIDE SEQUENCE [LARGE SCALE GENOMIC DNA]</scope>
</reference>
<feature type="transmembrane region" description="Helical" evidence="1">
    <location>
        <begin position="41"/>
        <end position="57"/>
    </location>
</feature>
<sequence>MDAFFDSAQYALGQSASYLFRVLSWLIPIIFRFAQTHSTTTNILGYILAAYISWKLLCHLWTIIKRILIVAVVVLVVLLWKRGLHQFISVDLPVLVQYFEHNSSLQDLWNQFLYYAHPRSYSKYYSMVLQYQLDDIRDRSMQFLASLSNQ</sequence>
<dbReference type="AlphaFoldDB" id="A0A1G4IWW7"/>
<keyword evidence="1" id="KW-1133">Transmembrane helix</keyword>
<dbReference type="EMBL" id="LT598450">
    <property type="protein sequence ID" value="SCU81538.1"/>
    <property type="molecule type" value="Genomic_DNA"/>
</dbReference>
<gene>
    <name evidence="2" type="ORF">LANO_0B03444G</name>
</gene>
<dbReference type="Proteomes" id="UP000189911">
    <property type="component" value="Chromosome B"/>
</dbReference>
<keyword evidence="1" id="KW-0472">Membrane</keyword>
<dbReference type="Pfam" id="PF12716">
    <property type="entry name" value="Apq12"/>
    <property type="match status" value="1"/>
</dbReference>
<feature type="transmembrane region" description="Helical" evidence="1">
    <location>
        <begin position="15"/>
        <end position="34"/>
    </location>
</feature>
<protein>
    <submittedName>
        <fullName evidence="2">LANO_0B03444g1_1</fullName>
    </submittedName>
</protein>
<dbReference type="OrthoDB" id="4065731at2759"/>
<evidence type="ECO:0000313" key="3">
    <source>
        <dbReference type="Proteomes" id="UP000189911"/>
    </source>
</evidence>